<feature type="domain" description="RRM" evidence="4">
    <location>
        <begin position="1"/>
        <end position="61"/>
    </location>
</feature>
<evidence type="ECO:0000313" key="5">
    <source>
        <dbReference type="EMBL" id="CAH2035701.1"/>
    </source>
</evidence>
<dbReference type="GO" id="GO:0000398">
    <property type="term" value="P:mRNA splicing, via spliceosome"/>
    <property type="evidence" value="ECO:0007669"/>
    <property type="project" value="TreeGrafter"/>
</dbReference>
<comment type="subcellular location">
    <subcellularLocation>
        <location evidence="1">Nucleus</location>
    </subcellularLocation>
</comment>
<dbReference type="PROSITE" id="PS50102">
    <property type="entry name" value="RRM"/>
    <property type="match status" value="1"/>
</dbReference>
<name>A0AAU9R885_THLAR</name>
<dbReference type="InterPro" id="IPR012677">
    <property type="entry name" value="Nucleotide-bd_a/b_plait_sf"/>
</dbReference>
<proteinExistence type="predicted"/>
<organism evidence="5 6">
    <name type="scientific">Thlaspi arvense</name>
    <name type="common">Field penny-cress</name>
    <dbReference type="NCBI Taxonomy" id="13288"/>
    <lineage>
        <taxon>Eukaryota</taxon>
        <taxon>Viridiplantae</taxon>
        <taxon>Streptophyta</taxon>
        <taxon>Embryophyta</taxon>
        <taxon>Tracheophyta</taxon>
        <taxon>Spermatophyta</taxon>
        <taxon>Magnoliopsida</taxon>
        <taxon>eudicotyledons</taxon>
        <taxon>Gunneridae</taxon>
        <taxon>Pentapetalae</taxon>
        <taxon>rosids</taxon>
        <taxon>malvids</taxon>
        <taxon>Brassicales</taxon>
        <taxon>Brassicaceae</taxon>
        <taxon>Thlaspideae</taxon>
        <taxon>Thlaspi</taxon>
    </lineage>
</organism>
<keyword evidence="6" id="KW-1185">Reference proteome</keyword>
<protein>
    <recommendedName>
        <fullName evidence="4">RRM domain-containing protein</fullName>
    </recommendedName>
</protein>
<dbReference type="Gene3D" id="3.30.70.330">
    <property type="match status" value="1"/>
</dbReference>
<dbReference type="InterPro" id="IPR051183">
    <property type="entry name" value="U1_U11-U12_snRNP_70-35kDa"/>
</dbReference>
<dbReference type="PANTHER" id="PTHR13952:SF21">
    <property type="entry name" value="POLYNUCLEOTIDE ADENYLYLTRANSFERASE DOMAIN_RNA RECOGNITION MOTIF PROTEIN-RELATED"/>
    <property type="match status" value="1"/>
</dbReference>
<dbReference type="SUPFAM" id="SSF54928">
    <property type="entry name" value="RNA-binding domain, RBD"/>
    <property type="match status" value="1"/>
</dbReference>
<keyword evidence="3" id="KW-0694">RNA-binding</keyword>
<accession>A0AAU9R885</accession>
<keyword evidence="2" id="KW-0539">Nucleus</keyword>
<evidence type="ECO:0000313" key="6">
    <source>
        <dbReference type="Proteomes" id="UP000836841"/>
    </source>
</evidence>
<dbReference type="PANTHER" id="PTHR13952">
    <property type="entry name" value="U1 SMALL NUCLEAR RIBONUCLEOPROTEIN 70 KD"/>
    <property type="match status" value="1"/>
</dbReference>
<feature type="non-terminal residue" evidence="5">
    <location>
        <position position="1"/>
    </location>
</feature>
<reference evidence="5 6" key="1">
    <citation type="submission" date="2022-03" db="EMBL/GenBank/DDBJ databases">
        <authorList>
            <person name="Nunn A."/>
            <person name="Chopra R."/>
            <person name="Nunn A."/>
            <person name="Contreras Garrido A."/>
        </authorList>
    </citation>
    <scope>NUCLEOTIDE SEQUENCE [LARGE SCALE GENOMIC DNA]</scope>
</reference>
<evidence type="ECO:0000256" key="3">
    <source>
        <dbReference type="PROSITE-ProRule" id="PRU00176"/>
    </source>
</evidence>
<dbReference type="GO" id="GO:0071004">
    <property type="term" value="C:U2-type prespliceosome"/>
    <property type="evidence" value="ECO:0007669"/>
    <property type="project" value="TreeGrafter"/>
</dbReference>
<dbReference type="EMBL" id="OU466857">
    <property type="protein sequence ID" value="CAH2035701.1"/>
    <property type="molecule type" value="Genomic_DNA"/>
</dbReference>
<dbReference type="GO" id="GO:0071011">
    <property type="term" value="C:precatalytic spliceosome"/>
    <property type="evidence" value="ECO:0007669"/>
    <property type="project" value="TreeGrafter"/>
</dbReference>
<dbReference type="Proteomes" id="UP000836841">
    <property type="component" value="Chromosome 1"/>
</dbReference>
<dbReference type="GO" id="GO:0003729">
    <property type="term" value="F:mRNA binding"/>
    <property type="evidence" value="ECO:0007669"/>
    <property type="project" value="TreeGrafter"/>
</dbReference>
<dbReference type="Pfam" id="PF00076">
    <property type="entry name" value="RRM_1"/>
    <property type="match status" value="1"/>
</dbReference>
<dbReference type="GO" id="GO:0005685">
    <property type="term" value="C:U1 snRNP"/>
    <property type="evidence" value="ECO:0007669"/>
    <property type="project" value="TreeGrafter"/>
</dbReference>
<dbReference type="InterPro" id="IPR000504">
    <property type="entry name" value="RRM_dom"/>
</dbReference>
<dbReference type="CDD" id="cd00590">
    <property type="entry name" value="RRM_SF"/>
    <property type="match status" value="1"/>
</dbReference>
<dbReference type="InterPro" id="IPR035979">
    <property type="entry name" value="RBD_domain_sf"/>
</dbReference>
<evidence type="ECO:0000259" key="4">
    <source>
        <dbReference type="PROSITE" id="PS50102"/>
    </source>
</evidence>
<dbReference type="AlphaFoldDB" id="A0AAU9R885"/>
<gene>
    <name evidence="5" type="ORF">TAV2_LOCUS2651</name>
</gene>
<sequence>VNFFKDVGQVVRVRLRLNRKGKRMGHGFVEFASDDEAKKALEKKNGEYLHKREIFLDVANKGDRCLPPK</sequence>
<evidence type="ECO:0000256" key="2">
    <source>
        <dbReference type="ARBA" id="ARBA00023242"/>
    </source>
</evidence>
<evidence type="ECO:0000256" key="1">
    <source>
        <dbReference type="ARBA" id="ARBA00004123"/>
    </source>
</evidence>
<dbReference type="GO" id="GO:0030619">
    <property type="term" value="F:U1 snRNA binding"/>
    <property type="evidence" value="ECO:0007669"/>
    <property type="project" value="TreeGrafter"/>
</dbReference>